<keyword evidence="6" id="KW-0598">Phosphotransferase system</keyword>
<dbReference type="InterPro" id="IPR036662">
    <property type="entry name" value="PTS_EIIA_man-typ_sf"/>
</dbReference>
<accession>A0A414FZ45</accession>
<keyword evidence="7" id="KW-0418">Kinase</keyword>
<comment type="caution">
    <text evidence="9">The sequence shown here is derived from an EMBL/GenBank/DDBJ whole genome shotgun (WGS) entry which is preliminary data.</text>
</comment>
<feature type="domain" description="PTS EIIA type-4" evidence="8">
    <location>
        <begin position="16"/>
        <end position="135"/>
    </location>
</feature>
<protein>
    <submittedName>
        <fullName evidence="9">PTS mannose transporter subunit IIA</fullName>
    </submittedName>
</protein>
<evidence type="ECO:0000256" key="2">
    <source>
        <dbReference type="ARBA" id="ARBA00022448"/>
    </source>
</evidence>
<dbReference type="AlphaFoldDB" id="A0A414FZ45"/>
<evidence type="ECO:0000256" key="7">
    <source>
        <dbReference type="ARBA" id="ARBA00022777"/>
    </source>
</evidence>
<keyword evidence="5" id="KW-0808">Transferase</keyword>
<dbReference type="Pfam" id="PF03610">
    <property type="entry name" value="EIIA-man"/>
    <property type="match status" value="1"/>
</dbReference>
<dbReference type="PANTHER" id="PTHR33799">
    <property type="entry name" value="PTS PERMEASE-RELATED-RELATED"/>
    <property type="match status" value="1"/>
</dbReference>
<evidence type="ECO:0000256" key="3">
    <source>
        <dbReference type="ARBA" id="ARBA00022490"/>
    </source>
</evidence>
<comment type="subcellular location">
    <subcellularLocation>
        <location evidence="1">Cytoplasm</location>
    </subcellularLocation>
</comment>
<keyword evidence="2" id="KW-0813">Transport</keyword>
<reference evidence="9 10" key="1">
    <citation type="submission" date="2018-08" db="EMBL/GenBank/DDBJ databases">
        <title>A genome reference for cultivated species of the human gut microbiota.</title>
        <authorList>
            <person name="Zou Y."/>
            <person name="Xue W."/>
            <person name="Luo G."/>
        </authorList>
    </citation>
    <scope>NUCLEOTIDE SEQUENCE [LARGE SCALE GENOMIC DNA]</scope>
    <source>
        <strain evidence="9 10">AM30-5LB</strain>
    </source>
</reference>
<evidence type="ECO:0000313" key="10">
    <source>
        <dbReference type="Proteomes" id="UP000286050"/>
    </source>
</evidence>
<evidence type="ECO:0000256" key="5">
    <source>
        <dbReference type="ARBA" id="ARBA00022679"/>
    </source>
</evidence>
<name>A0A414FZ45_9ACTN</name>
<dbReference type="EMBL" id="QSJI01000002">
    <property type="protein sequence ID" value="RHD56792.1"/>
    <property type="molecule type" value="Genomic_DNA"/>
</dbReference>
<evidence type="ECO:0000256" key="1">
    <source>
        <dbReference type="ARBA" id="ARBA00004496"/>
    </source>
</evidence>
<dbReference type="CDD" id="cd00006">
    <property type="entry name" value="PTS_IIA_man"/>
    <property type="match status" value="1"/>
</dbReference>
<keyword evidence="4" id="KW-0762">Sugar transport</keyword>
<dbReference type="GO" id="GO:0009401">
    <property type="term" value="P:phosphoenolpyruvate-dependent sugar phosphotransferase system"/>
    <property type="evidence" value="ECO:0007669"/>
    <property type="project" value="UniProtKB-KW"/>
</dbReference>
<dbReference type="Proteomes" id="UP000286050">
    <property type="component" value="Unassembled WGS sequence"/>
</dbReference>
<dbReference type="GO" id="GO:0005737">
    <property type="term" value="C:cytoplasm"/>
    <property type="evidence" value="ECO:0007669"/>
    <property type="project" value="UniProtKB-SubCell"/>
</dbReference>
<dbReference type="InterPro" id="IPR004701">
    <property type="entry name" value="PTS_EIIA_man-typ"/>
</dbReference>
<proteinExistence type="predicted"/>
<evidence type="ECO:0000259" key="8">
    <source>
        <dbReference type="PROSITE" id="PS51096"/>
    </source>
</evidence>
<gene>
    <name evidence="9" type="ORF">DW787_04515</name>
</gene>
<dbReference type="PROSITE" id="PS51096">
    <property type="entry name" value="PTS_EIIA_TYPE_4"/>
    <property type="match status" value="1"/>
</dbReference>
<evidence type="ECO:0000256" key="6">
    <source>
        <dbReference type="ARBA" id="ARBA00022683"/>
    </source>
</evidence>
<dbReference type="InterPro" id="IPR051471">
    <property type="entry name" value="Bacterial_PTS_sugar_comp"/>
</dbReference>
<keyword evidence="3" id="KW-0963">Cytoplasm</keyword>
<dbReference type="PANTHER" id="PTHR33799:SF1">
    <property type="entry name" value="PTS SYSTEM MANNOSE-SPECIFIC EIIAB COMPONENT-RELATED"/>
    <property type="match status" value="1"/>
</dbReference>
<sequence>MCNDIITADNKVRSPDMQVVLASHGRLAEGMKDTLGIIFGELPDLTTLCAYVDPDVTLAQQVKDVLARKVPGEEMLVVTDLFGGSVNNEFMAALAENDFTLICGMNMPLLVEILSDANPGPAAVRAAVDSCKDTIMICNDLLDDGQDCGEDF</sequence>
<evidence type="ECO:0000313" key="9">
    <source>
        <dbReference type="EMBL" id="RHD56792.1"/>
    </source>
</evidence>
<dbReference type="SUPFAM" id="SSF53062">
    <property type="entry name" value="PTS system fructose IIA component-like"/>
    <property type="match status" value="1"/>
</dbReference>
<evidence type="ECO:0000256" key="4">
    <source>
        <dbReference type="ARBA" id="ARBA00022597"/>
    </source>
</evidence>
<dbReference type="GO" id="GO:0016020">
    <property type="term" value="C:membrane"/>
    <property type="evidence" value="ECO:0007669"/>
    <property type="project" value="InterPro"/>
</dbReference>
<dbReference type="GO" id="GO:0016301">
    <property type="term" value="F:kinase activity"/>
    <property type="evidence" value="ECO:0007669"/>
    <property type="project" value="UniProtKB-KW"/>
</dbReference>
<organism evidence="9 10">
    <name type="scientific">Collinsella intestinalis</name>
    <dbReference type="NCBI Taxonomy" id="147207"/>
    <lineage>
        <taxon>Bacteria</taxon>
        <taxon>Bacillati</taxon>
        <taxon>Actinomycetota</taxon>
        <taxon>Coriobacteriia</taxon>
        <taxon>Coriobacteriales</taxon>
        <taxon>Coriobacteriaceae</taxon>
        <taxon>Collinsella</taxon>
    </lineage>
</organism>
<dbReference type="InterPro" id="IPR033887">
    <property type="entry name" value="PTS_IIA_man"/>
</dbReference>
<dbReference type="Gene3D" id="3.40.50.510">
    <property type="entry name" value="Phosphotransferase system, mannose-type IIA component"/>
    <property type="match status" value="1"/>
</dbReference>